<evidence type="ECO:0000313" key="8">
    <source>
        <dbReference type="Proteomes" id="UP000248584"/>
    </source>
</evidence>
<gene>
    <name evidence="7" type="ORF">LX97_00489</name>
</gene>
<organism evidence="7 8">
    <name type="scientific">Nonlabens dokdonensis</name>
    <dbReference type="NCBI Taxonomy" id="328515"/>
    <lineage>
        <taxon>Bacteria</taxon>
        <taxon>Pseudomonadati</taxon>
        <taxon>Bacteroidota</taxon>
        <taxon>Flavobacteriia</taxon>
        <taxon>Flavobacteriales</taxon>
        <taxon>Flavobacteriaceae</taxon>
        <taxon>Nonlabens</taxon>
    </lineage>
</organism>
<dbReference type="Pfam" id="PF02852">
    <property type="entry name" value="Pyr_redox_dim"/>
    <property type="match status" value="1"/>
</dbReference>
<comment type="caution">
    <text evidence="7">The sequence shown here is derived from an EMBL/GenBank/DDBJ whole genome shotgun (WGS) entry which is preliminary data.</text>
</comment>
<reference evidence="7 8" key="1">
    <citation type="submission" date="2018-06" db="EMBL/GenBank/DDBJ databases">
        <title>Genomic Encyclopedia of Archaeal and Bacterial Type Strains, Phase II (KMG-II): from individual species to whole genera.</title>
        <authorList>
            <person name="Goeker M."/>
        </authorList>
    </citation>
    <scope>NUCLEOTIDE SEQUENCE [LARGE SCALE GENOMIC DNA]</scope>
    <source>
        <strain evidence="7 8">DSM 17205</strain>
    </source>
</reference>
<name>A0ABX5Q0A0_9FLAO</name>
<proteinExistence type="inferred from homology"/>
<feature type="domain" description="Pyridine nucleotide-disulphide oxidoreductase dimerisation" evidence="5">
    <location>
        <begin position="344"/>
        <end position="450"/>
    </location>
</feature>
<dbReference type="Gene3D" id="3.30.390.30">
    <property type="match status" value="1"/>
</dbReference>
<evidence type="ECO:0000313" key="7">
    <source>
        <dbReference type="EMBL" id="PZX43488.1"/>
    </source>
</evidence>
<dbReference type="PIRSF" id="PIRSF000350">
    <property type="entry name" value="Mercury_reductase_MerA"/>
    <property type="match status" value="1"/>
</dbReference>
<evidence type="ECO:0000259" key="6">
    <source>
        <dbReference type="Pfam" id="PF07992"/>
    </source>
</evidence>
<keyword evidence="4" id="KW-0274">FAD</keyword>
<dbReference type="Proteomes" id="UP000248584">
    <property type="component" value="Unassembled WGS sequence"/>
</dbReference>
<keyword evidence="3" id="KW-0285">Flavoprotein</keyword>
<evidence type="ECO:0000256" key="1">
    <source>
        <dbReference type="ARBA" id="ARBA00001974"/>
    </source>
</evidence>
<dbReference type="SUPFAM" id="SSF55424">
    <property type="entry name" value="FAD/NAD-linked reductases, dimerisation (C-terminal) domain"/>
    <property type="match status" value="1"/>
</dbReference>
<dbReference type="PANTHER" id="PTHR43014:SF5">
    <property type="entry name" value="GLUTATHIONE REDUCTASE (NADPH)"/>
    <property type="match status" value="1"/>
</dbReference>
<sequence>MKSISMKEYDVFIIGSGMSGMTIANKCASKGLSVGITDELPYGGTCALRGCDPKKVIIGATEVRDFAKRLKGNGIDTVPKVNWKDIMDFKQTFVDEMPPKIEKGYEKSGIDTFHSSAKFLSENTLELGNDKVRANKIVIASGSKPRVLEFEGGHYAKSSTDFLNLEKLPKSLLFIGGGYIAFEFAHIAARCGAEVTIVHRGQNPLENFEQDIVKHLVSATKELGIKLILNTDVTVIEKVDNQYRIKGKSQEKTEYFEAEAVFNSAGRPPSIFDLNLDEANIVFTNKGITVDKYLQSTSNPHIYAAGDAADSEGLPLTPVAVLEGHTVASNIIKGNSKEISYPPMPTVVFTLPTIASVGYSESKAKALNYNIQVNYKEVGNWFNAKRLNVEEYAFKTIIDVETQTILGAHLIGPHTEETINLFAMAIKTKLKINDIRKMIFAYPTLASDITYML</sequence>
<evidence type="ECO:0000256" key="3">
    <source>
        <dbReference type="ARBA" id="ARBA00022630"/>
    </source>
</evidence>
<keyword evidence="8" id="KW-1185">Reference proteome</keyword>
<protein>
    <submittedName>
        <fullName evidence="7">Glutathione reductase (NADPH)</fullName>
    </submittedName>
</protein>
<feature type="domain" description="FAD/NAD(P)-binding" evidence="6">
    <location>
        <begin position="9"/>
        <end position="324"/>
    </location>
</feature>
<evidence type="ECO:0000256" key="4">
    <source>
        <dbReference type="ARBA" id="ARBA00022827"/>
    </source>
</evidence>
<dbReference type="InterPro" id="IPR001100">
    <property type="entry name" value="Pyr_nuc-diS_OxRdtase"/>
</dbReference>
<dbReference type="InterPro" id="IPR036188">
    <property type="entry name" value="FAD/NAD-bd_sf"/>
</dbReference>
<dbReference type="Pfam" id="PF07992">
    <property type="entry name" value="Pyr_redox_2"/>
    <property type="match status" value="1"/>
</dbReference>
<comment type="cofactor">
    <cofactor evidence="1">
        <name>FAD</name>
        <dbReference type="ChEBI" id="CHEBI:57692"/>
    </cofactor>
</comment>
<dbReference type="InterPro" id="IPR023753">
    <property type="entry name" value="FAD/NAD-binding_dom"/>
</dbReference>
<dbReference type="InterPro" id="IPR016156">
    <property type="entry name" value="FAD/NAD-linked_Rdtase_dimer_sf"/>
</dbReference>
<evidence type="ECO:0000256" key="2">
    <source>
        <dbReference type="ARBA" id="ARBA00007532"/>
    </source>
</evidence>
<comment type="similarity">
    <text evidence="2">Belongs to the class-I pyridine nucleotide-disulfide oxidoreductase family.</text>
</comment>
<dbReference type="Gene3D" id="3.50.50.60">
    <property type="entry name" value="FAD/NAD(P)-binding domain"/>
    <property type="match status" value="2"/>
</dbReference>
<dbReference type="PANTHER" id="PTHR43014">
    <property type="entry name" value="MERCURIC REDUCTASE"/>
    <property type="match status" value="1"/>
</dbReference>
<dbReference type="PRINTS" id="PR00368">
    <property type="entry name" value="FADPNR"/>
</dbReference>
<dbReference type="EMBL" id="QKZR01000001">
    <property type="protein sequence ID" value="PZX43488.1"/>
    <property type="molecule type" value="Genomic_DNA"/>
</dbReference>
<dbReference type="InterPro" id="IPR004099">
    <property type="entry name" value="Pyr_nucl-diS_OxRdtase_dimer"/>
</dbReference>
<dbReference type="SUPFAM" id="SSF51905">
    <property type="entry name" value="FAD/NAD(P)-binding domain"/>
    <property type="match status" value="1"/>
</dbReference>
<evidence type="ECO:0000259" key="5">
    <source>
        <dbReference type="Pfam" id="PF02852"/>
    </source>
</evidence>
<accession>A0ABX5Q0A0</accession>
<dbReference type="PRINTS" id="PR00411">
    <property type="entry name" value="PNDRDTASEI"/>
</dbReference>